<dbReference type="InterPro" id="IPR003593">
    <property type="entry name" value="AAA+_ATPase"/>
</dbReference>
<dbReference type="InterPro" id="IPR003439">
    <property type="entry name" value="ABC_transporter-like_ATP-bd"/>
</dbReference>
<evidence type="ECO:0000256" key="6">
    <source>
        <dbReference type="ARBA" id="ARBA00022967"/>
    </source>
</evidence>
<feature type="domain" description="ABC transporter" evidence="8">
    <location>
        <begin position="4"/>
        <end position="252"/>
    </location>
</feature>
<proteinExistence type="predicted"/>
<gene>
    <name evidence="9" type="ORF">SAMN04487964_10434</name>
</gene>
<keyword evidence="7" id="KW-0472">Membrane</keyword>
<dbReference type="PROSITE" id="PS00211">
    <property type="entry name" value="ABC_TRANSPORTER_1"/>
    <property type="match status" value="1"/>
</dbReference>
<name>A0ABY1RYT4_9GAMM</name>
<dbReference type="SUPFAM" id="SSF52540">
    <property type="entry name" value="P-loop containing nucleoside triphosphate hydrolases"/>
    <property type="match status" value="1"/>
</dbReference>
<dbReference type="Pfam" id="PF00005">
    <property type="entry name" value="ABC_tran"/>
    <property type="match status" value="1"/>
</dbReference>
<protein>
    <submittedName>
        <fullName evidence="9">Phosphonate transport system ATP-binding protein</fullName>
    </submittedName>
</protein>
<evidence type="ECO:0000256" key="3">
    <source>
        <dbReference type="ARBA" id="ARBA00022475"/>
    </source>
</evidence>
<evidence type="ECO:0000256" key="1">
    <source>
        <dbReference type="ARBA" id="ARBA00004417"/>
    </source>
</evidence>
<dbReference type="RefSeq" id="WP_239039721.1">
    <property type="nucleotide sequence ID" value="NZ_BAAAEY010000001.1"/>
</dbReference>
<evidence type="ECO:0000256" key="2">
    <source>
        <dbReference type="ARBA" id="ARBA00022448"/>
    </source>
</evidence>
<evidence type="ECO:0000259" key="8">
    <source>
        <dbReference type="PROSITE" id="PS50893"/>
    </source>
</evidence>
<accession>A0ABY1RYT4</accession>
<evidence type="ECO:0000313" key="10">
    <source>
        <dbReference type="Proteomes" id="UP001159257"/>
    </source>
</evidence>
<sequence>MPAIKITDLHKTFGDARVLKAISLEVAKGEMVALIGSSGSGKSTLMRHLSCLTLADRSSSSCVEVLGIPVQKQGRAARDIRKTRARIGNVFQQFNLVNRLSVLTNVLIGGLSRVPVWRSMLGWFTREEKLEALKALELVGLREHALKRASELSGGQQQRVAIARALMQKAEVILADEPIASLDPESSRLVMETLERINRELGITVIVTLHQVDYAQKYCQRAIALQAGEIFFDGPIAAMDGQMLSRLYGTQVGAESPAHVDETPARNPVYELTPA</sequence>
<dbReference type="Proteomes" id="UP001159257">
    <property type="component" value="Unassembled WGS sequence"/>
</dbReference>
<evidence type="ECO:0000313" key="9">
    <source>
        <dbReference type="EMBL" id="SMR73372.1"/>
    </source>
</evidence>
<reference evidence="9 10" key="1">
    <citation type="submission" date="2017-05" db="EMBL/GenBank/DDBJ databases">
        <authorList>
            <person name="Varghese N."/>
            <person name="Submissions S."/>
        </authorList>
    </citation>
    <scope>NUCLEOTIDE SEQUENCE [LARGE SCALE GENOMIC DNA]</scope>
    <source>
        <strain evidence="9 10">CGMCC 1.7287</strain>
    </source>
</reference>
<dbReference type="CDD" id="cd03256">
    <property type="entry name" value="ABC_PhnC_transporter"/>
    <property type="match status" value="1"/>
</dbReference>
<keyword evidence="4" id="KW-0547">Nucleotide-binding</keyword>
<dbReference type="PROSITE" id="PS50893">
    <property type="entry name" value="ABC_TRANSPORTER_2"/>
    <property type="match status" value="1"/>
</dbReference>
<dbReference type="SMART" id="SM00382">
    <property type="entry name" value="AAA"/>
    <property type="match status" value="1"/>
</dbReference>
<dbReference type="NCBIfam" id="TIGR02315">
    <property type="entry name" value="ABC_phnC"/>
    <property type="match status" value="1"/>
</dbReference>
<dbReference type="GO" id="GO:0005524">
    <property type="term" value="F:ATP binding"/>
    <property type="evidence" value="ECO:0007669"/>
    <property type="project" value="UniProtKB-KW"/>
</dbReference>
<keyword evidence="6" id="KW-1278">Translocase</keyword>
<keyword evidence="10" id="KW-1185">Reference proteome</keyword>
<dbReference type="Gene3D" id="3.40.50.300">
    <property type="entry name" value="P-loop containing nucleotide triphosphate hydrolases"/>
    <property type="match status" value="1"/>
</dbReference>
<evidence type="ECO:0000256" key="4">
    <source>
        <dbReference type="ARBA" id="ARBA00022741"/>
    </source>
</evidence>
<keyword evidence="2" id="KW-0813">Transport</keyword>
<dbReference type="EMBL" id="FXWV01000004">
    <property type="protein sequence ID" value="SMR73372.1"/>
    <property type="molecule type" value="Genomic_DNA"/>
</dbReference>
<dbReference type="InterPro" id="IPR017871">
    <property type="entry name" value="ABC_transporter-like_CS"/>
</dbReference>
<comment type="caution">
    <text evidence="9">The sequence shown here is derived from an EMBL/GenBank/DDBJ whole genome shotgun (WGS) entry which is preliminary data.</text>
</comment>
<dbReference type="InterPro" id="IPR012693">
    <property type="entry name" value="ABC_transpr_PhnC"/>
</dbReference>
<dbReference type="PANTHER" id="PTHR43166:SF6">
    <property type="entry name" value="PHOSPHONATES IMPORT ATP-BINDING PROTEIN PHNC"/>
    <property type="match status" value="1"/>
</dbReference>
<evidence type="ECO:0000256" key="7">
    <source>
        <dbReference type="ARBA" id="ARBA00023136"/>
    </source>
</evidence>
<evidence type="ECO:0000256" key="5">
    <source>
        <dbReference type="ARBA" id="ARBA00022840"/>
    </source>
</evidence>
<dbReference type="InterPro" id="IPR050086">
    <property type="entry name" value="MetN_ABC_transporter-like"/>
</dbReference>
<keyword evidence="3" id="KW-1003">Cell membrane</keyword>
<comment type="subcellular location">
    <subcellularLocation>
        <location evidence="1">Cell inner membrane</location>
        <topology evidence="1">Peripheral membrane protein</topology>
    </subcellularLocation>
</comment>
<dbReference type="PANTHER" id="PTHR43166">
    <property type="entry name" value="AMINO ACID IMPORT ATP-BINDING PROTEIN"/>
    <property type="match status" value="1"/>
</dbReference>
<dbReference type="InterPro" id="IPR027417">
    <property type="entry name" value="P-loop_NTPase"/>
</dbReference>
<organism evidence="9 10">
    <name type="scientific">Marinobacterium sediminicola</name>
    <dbReference type="NCBI Taxonomy" id="518898"/>
    <lineage>
        <taxon>Bacteria</taxon>
        <taxon>Pseudomonadati</taxon>
        <taxon>Pseudomonadota</taxon>
        <taxon>Gammaproteobacteria</taxon>
        <taxon>Oceanospirillales</taxon>
        <taxon>Oceanospirillaceae</taxon>
        <taxon>Marinobacterium</taxon>
    </lineage>
</organism>
<keyword evidence="5 9" id="KW-0067">ATP-binding</keyword>